<dbReference type="PANTHER" id="PTHR44196">
    <property type="entry name" value="DEHYDROGENASE/REDUCTASE SDR FAMILY MEMBER 7B"/>
    <property type="match status" value="1"/>
</dbReference>
<keyword evidence="6" id="KW-1185">Reference proteome</keyword>
<dbReference type="RefSeq" id="WP_197987404.1">
    <property type="nucleotide sequence ID" value="NZ_JACYXC010000001.1"/>
</dbReference>
<keyword evidence="2" id="KW-0560">Oxidoreductase</keyword>
<comment type="caution">
    <text evidence="5">The sequence shown here is derived from an EMBL/GenBank/DDBJ whole genome shotgun (WGS) entry which is preliminary data.</text>
</comment>
<evidence type="ECO:0000259" key="4">
    <source>
        <dbReference type="SMART" id="SM00822"/>
    </source>
</evidence>
<dbReference type="Gene3D" id="3.40.50.720">
    <property type="entry name" value="NAD(P)-binding Rossmann-like Domain"/>
    <property type="match status" value="1"/>
</dbReference>
<dbReference type="PANTHER" id="PTHR44196:SF1">
    <property type="entry name" value="DEHYDROGENASE_REDUCTASE SDR FAMILY MEMBER 7B"/>
    <property type="match status" value="1"/>
</dbReference>
<dbReference type="SMART" id="SM00822">
    <property type="entry name" value="PKS_KR"/>
    <property type="match status" value="1"/>
</dbReference>
<gene>
    <name evidence="5" type="ORF">IHE55_01820</name>
</gene>
<reference evidence="5 6" key="1">
    <citation type="submission" date="2020-09" db="EMBL/GenBank/DDBJ databases">
        <title>Biosynthesis of the nuclear factor of activated T cells inhibitor NFAT-133 and its congeners in Streptomyces pactum.</title>
        <authorList>
            <person name="Zhou W."/>
            <person name="Posri P."/>
            <person name="Abugrain M.E."/>
            <person name="Weisberg A.J."/>
            <person name="Chang J.H."/>
            <person name="Mahmud T."/>
        </authorList>
    </citation>
    <scope>NUCLEOTIDE SEQUENCE [LARGE SCALE GENOMIC DNA]</scope>
    <source>
        <strain evidence="5 6">ATCC 27456</strain>
    </source>
</reference>
<evidence type="ECO:0000256" key="3">
    <source>
        <dbReference type="RuleBase" id="RU000363"/>
    </source>
</evidence>
<dbReference type="SUPFAM" id="SSF51735">
    <property type="entry name" value="NAD(P)-binding Rossmann-fold domains"/>
    <property type="match status" value="1"/>
</dbReference>
<dbReference type="InterPro" id="IPR057326">
    <property type="entry name" value="KR_dom"/>
</dbReference>
<dbReference type="Pfam" id="PF00106">
    <property type="entry name" value="adh_short"/>
    <property type="match status" value="1"/>
</dbReference>
<dbReference type="InterPro" id="IPR002347">
    <property type="entry name" value="SDR_fam"/>
</dbReference>
<accession>A0ABS0NEL2</accession>
<evidence type="ECO:0000313" key="6">
    <source>
        <dbReference type="Proteomes" id="UP000807371"/>
    </source>
</evidence>
<dbReference type="EMBL" id="JACYXC010000001">
    <property type="protein sequence ID" value="MBH5333610.1"/>
    <property type="molecule type" value="Genomic_DNA"/>
</dbReference>
<dbReference type="PROSITE" id="PS00061">
    <property type="entry name" value="ADH_SHORT"/>
    <property type="match status" value="1"/>
</dbReference>
<evidence type="ECO:0000256" key="1">
    <source>
        <dbReference type="ARBA" id="ARBA00006484"/>
    </source>
</evidence>
<name>A0ABS0NEL2_9ACTN</name>
<protein>
    <submittedName>
        <fullName evidence="5">SDR family NAD(P)-dependent oxidoreductase</fullName>
    </submittedName>
</protein>
<evidence type="ECO:0000313" key="5">
    <source>
        <dbReference type="EMBL" id="MBH5333610.1"/>
    </source>
</evidence>
<sequence>MRISGSTVLITGATGGIGRTLARAFAARGASLLLTGRRPDALHPLAGSLGARAVVADLSDRDEVRRLADEAADVDILIANAALPSSGEMLDYSAEQLDRALEVNLRAPIMLARLLAPRMVRAGRGHLVMIGSIAGRTASPGASLYNASKFGLRGFAHGLRQDLHGTGVGVSIVQPGFVRGAGMFADSGAVPPAGMRTVSPGQVAAAALRAVEHNRAEVNIAPLELRLGTAIGGLFPGLAASLQRRIVPDGTLRQMTEGQRAKR</sequence>
<dbReference type="InterPro" id="IPR020904">
    <property type="entry name" value="Sc_DH/Rdtase_CS"/>
</dbReference>
<comment type="similarity">
    <text evidence="1 3">Belongs to the short-chain dehydrogenases/reductases (SDR) family.</text>
</comment>
<organism evidence="5 6">
    <name type="scientific">Streptomyces pactum</name>
    <dbReference type="NCBI Taxonomy" id="68249"/>
    <lineage>
        <taxon>Bacteria</taxon>
        <taxon>Bacillati</taxon>
        <taxon>Actinomycetota</taxon>
        <taxon>Actinomycetes</taxon>
        <taxon>Kitasatosporales</taxon>
        <taxon>Streptomycetaceae</taxon>
        <taxon>Streptomyces</taxon>
    </lineage>
</organism>
<dbReference type="PRINTS" id="PR00080">
    <property type="entry name" value="SDRFAMILY"/>
</dbReference>
<dbReference type="PRINTS" id="PR00081">
    <property type="entry name" value="GDHRDH"/>
</dbReference>
<proteinExistence type="inferred from homology"/>
<feature type="domain" description="Ketoreductase" evidence="4">
    <location>
        <begin position="6"/>
        <end position="181"/>
    </location>
</feature>
<evidence type="ECO:0000256" key="2">
    <source>
        <dbReference type="ARBA" id="ARBA00023002"/>
    </source>
</evidence>
<dbReference type="Proteomes" id="UP000807371">
    <property type="component" value="Unassembled WGS sequence"/>
</dbReference>
<dbReference type="InterPro" id="IPR036291">
    <property type="entry name" value="NAD(P)-bd_dom_sf"/>
</dbReference>